<keyword evidence="4" id="KW-1185">Reference proteome</keyword>
<keyword evidence="1" id="KW-0175">Coiled coil</keyword>
<dbReference type="RefSeq" id="WP_072952852.1">
    <property type="nucleotide sequence ID" value="NZ_FQUT01000001.1"/>
</dbReference>
<dbReference type="InterPro" id="IPR032557">
    <property type="entry name" value="DUF4935"/>
</dbReference>
<dbReference type="Proteomes" id="UP000184518">
    <property type="component" value="Unassembled WGS sequence"/>
</dbReference>
<dbReference type="EMBL" id="FQUT01000001">
    <property type="protein sequence ID" value="SHE46808.1"/>
    <property type="molecule type" value="Genomic_DNA"/>
</dbReference>
<evidence type="ECO:0000256" key="1">
    <source>
        <dbReference type="SAM" id="Coils"/>
    </source>
</evidence>
<feature type="coiled-coil region" evidence="1">
    <location>
        <begin position="83"/>
        <end position="121"/>
    </location>
</feature>
<protein>
    <recommendedName>
        <fullName evidence="2">DUF4935 domain-containing protein</fullName>
    </recommendedName>
</protein>
<dbReference type="OrthoDB" id="569642at2"/>
<evidence type="ECO:0000313" key="3">
    <source>
        <dbReference type="EMBL" id="SHE46808.1"/>
    </source>
</evidence>
<dbReference type="AlphaFoldDB" id="A0A1M4TQV0"/>
<dbReference type="Pfam" id="PF16289">
    <property type="entry name" value="PIN_12"/>
    <property type="match status" value="1"/>
</dbReference>
<name>A0A1M4TQV0_9FLAO</name>
<gene>
    <name evidence="3" type="ORF">SAMN05443633_101301</name>
</gene>
<organism evidence="3 4">
    <name type="scientific">Chryseobacterium arachidis</name>
    <dbReference type="NCBI Taxonomy" id="1416778"/>
    <lineage>
        <taxon>Bacteria</taxon>
        <taxon>Pseudomonadati</taxon>
        <taxon>Bacteroidota</taxon>
        <taxon>Flavobacteriia</taxon>
        <taxon>Flavobacteriales</taxon>
        <taxon>Weeksellaceae</taxon>
        <taxon>Chryseobacterium group</taxon>
        <taxon>Chryseobacterium</taxon>
    </lineage>
</organism>
<accession>A0A1M4TQV0</accession>
<reference evidence="4" key="1">
    <citation type="submission" date="2016-11" db="EMBL/GenBank/DDBJ databases">
        <authorList>
            <person name="Varghese N."/>
            <person name="Submissions S."/>
        </authorList>
    </citation>
    <scope>NUCLEOTIDE SEQUENCE [LARGE SCALE GENOMIC DNA]</scope>
    <source>
        <strain evidence="4">DSM 27619</strain>
    </source>
</reference>
<sequence length="319" mass="38234">MKNIYIDTNVYLTFYHFSNEDLKELKKLIALINTDNICLYVPEQTKNEFDRNREVKIADSLDKLVSTKFNNQFPMICHNYDEYTEMKKAIKKYESNKNSLLKKLKHDAETKTLQADEILNKLFEKAKTIETTDEIISKGILRYNIGNPPGKDKSYGDAINWESLLDDVPDEQDLYFISDDKDFYSKLNDKKFNDYLLSEWQENKNSKLFYYRKITDFFKEHFPHIEITSETETEKEIIIKNLYEAYSFDNAKYVIRKLRNYDNFSIKQLNDITTAFTSNNQIYWIKDDSIVYSARKQIIEENRDKIDENLYKRYNTAYY</sequence>
<evidence type="ECO:0000259" key="2">
    <source>
        <dbReference type="Pfam" id="PF16289"/>
    </source>
</evidence>
<feature type="domain" description="DUF4935" evidence="2">
    <location>
        <begin position="4"/>
        <end position="183"/>
    </location>
</feature>
<evidence type="ECO:0000313" key="4">
    <source>
        <dbReference type="Proteomes" id="UP000184518"/>
    </source>
</evidence>
<dbReference type="STRING" id="1416778.SAMN05443633_101301"/>
<proteinExistence type="predicted"/>